<keyword evidence="2" id="KW-1185">Reference proteome</keyword>
<reference evidence="1" key="1">
    <citation type="submission" date="2021-01" db="EMBL/GenBank/DDBJ databases">
        <authorList>
            <consortium name="Genoscope - CEA"/>
            <person name="William W."/>
        </authorList>
    </citation>
    <scope>NUCLEOTIDE SEQUENCE</scope>
</reference>
<accession>A0A8S1LRP8</accession>
<gene>
    <name evidence="1" type="ORF">PSON_ATCC_30995.1.T0270187</name>
</gene>
<dbReference type="EMBL" id="CAJJDN010000027">
    <property type="protein sequence ID" value="CAD8070820.1"/>
    <property type="molecule type" value="Genomic_DNA"/>
</dbReference>
<dbReference type="AlphaFoldDB" id="A0A8S1LRP8"/>
<dbReference type="Proteomes" id="UP000692954">
    <property type="component" value="Unassembled WGS sequence"/>
</dbReference>
<comment type="caution">
    <text evidence="1">The sequence shown here is derived from an EMBL/GenBank/DDBJ whole genome shotgun (WGS) entry which is preliminary data.</text>
</comment>
<proteinExistence type="predicted"/>
<organism evidence="1 2">
    <name type="scientific">Paramecium sonneborni</name>
    <dbReference type="NCBI Taxonomy" id="65129"/>
    <lineage>
        <taxon>Eukaryota</taxon>
        <taxon>Sar</taxon>
        <taxon>Alveolata</taxon>
        <taxon>Ciliophora</taxon>
        <taxon>Intramacronucleata</taxon>
        <taxon>Oligohymenophorea</taxon>
        <taxon>Peniculida</taxon>
        <taxon>Parameciidae</taxon>
        <taxon>Paramecium</taxon>
    </lineage>
</organism>
<name>A0A8S1LRP8_9CILI</name>
<evidence type="ECO:0000313" key="1">
    <source>
        <dbReference type="EMBL" id="CAD8070820.1"/>
    </source>
</evidence>
<dbReference type="OrthoDB" id="268414at2759"/>
<evidence type="ECO:0000313" key="2">
    <source>
        <dbReference type="Proteomes" id="UP000692954"/>
    </source>
</evidence>
<protein>
    <submittedName>
        <fullName evidence="1">Uncharacterized protein</fullName>
    </submittedName>
</protein>
<sequence>MSKQPEYILDSYKVPYYLQDSCVDEYVYYQQCLRHNPRFFENKLIHSLPFASALSNCAKKQQIFVRCQEYRERELFEEMRKIYVESVRKGEER</sequence>